<dbReference type="OrthoDB" id="9799145at2"/>
<dbReference type="InterPro" id="IPR036265">
    <property type="entry name" value="HIT-like_sf"/>
</dbReference>
<organism evidence="3 4">
    <name type="scientific">Grimontia marina</name>
    <dbReference type="NCBI Taxonomy" id="646534"/>
    <lineage>
        <taxon>Bacteria</taxon>
        <taxon>Pseudomonadati</taxon>
        <taxon>Pseudomonadota</taxon>
        <taxon>Gammaproteobacteria</taxon>
        <taxon>Vibrionales</taxon>
        <taxon>Vibrionaceae</taxon>
        <taxon>Grimontia</taxon>
    </lineage>
</organism>
<dbReference type="Proteomes" id="UP000073601">
    <property type="component" value="Unassembled WGS sequence"/>
</dbReference>
<sequence length="143" mass="16091">MPFELHPRLDADTTWLGDLPLCRVLLSKEDIGPWLILVPKVEGIREIHHLTESEQQQFIKESSLVAEKLESHSNPDKLNIGALGNMVPQLHVHHIARFQTDIAWPGPVWGNTNGVQRHQLAQVEMAEKWRSLLLDSAGFTPAG</sequence>
<protein>
    <submittedName>
        <fullName evidence="3">HIT domain protein</fullName>
    </submittedName>
</protein>
<gene>
    <name evidence="3" type="ORF">GMA8713_00234</name>
</gene>
<dbReference type="Gene3D" id="3.30.428.10">
    <property type="entry name" value="HIT-like"/>
    <property type="match status" value="1"/>
</dbReference>
<dbReference type="InterPro" id="IPR011146">
    <property type="entry name" value="HIT-like"/>
</dbReference>
<dbReference type="SUPFAM" id="SSF54197">
    <property type="entry name" value="HIT-like"/>
    <property type="match status" value="1"/>
</dbReference>
<evidence type="ECO:0000259" key="2">
    <source>
        <dbReference type="PROSITE" id="PS51084"/>
    </source>
</evidence>
<dbReference type="EMBL" id="FIZY01000001">
    <property type="protein sequence ID" value="CZF77582.1"/>
    <property type="molecule type" value="Genomic_DNA"/>
</dbReference>
<reference evidence="4" key="1">
    <citation type="submission" date="2016-02" db="EMBL/GenBank/DDBJ databases">
        <authorList>
            <person name="Rodrigo-Torres Lidia"/>
            <person name="Arahal R.David."/>
        </authorList>
    </citation>
    <scope>NUCLEOTIDE SEQUENCE [LARGE SCALE GENOMIC DNA]</scope>
    <source>
        <strain evidence="4">CECT 8713</strain>
    </source>
</reference>
<dbReference type="Pfam" id="PF01230">
    <property type="entry name" value="HIT"/>
    <property type="match status" value="1"/>
</dbReference>
<dbReference type="GO" id="GO:0003824">
    <property type="term" value="F:catalytic activity"/>
    <property type="evidence" value="ECO:0007669"/>
    <property type="project" value="InterPro"/>
</dbReference>
<keyword evidence="4" id="KW-1185">Reference proteome</keyword>
<evidence type="ECO:0000313" key="4">
    <source>
        <dbReference type="Proteomes" id="UP000073601"/>
    </source>
</evidence>
<dbReference type="InterPro" id="IPR026026">
    <property type="entry name" value="HIT_Hint"/>
</dbReference>
<accession>A0A128ESM7</accession>
<proteinExistence type="predicted"/>
<dbReference type="RefSeq" id="WP_062704920.1">
    <property type="nucleotide sequence ID" value="NZ_CAWRCI010000001.1"/>
</dbReference>
<name>A0A128ESM7_9GAMM</name>
<feature type="domain" description="HIT" evidence="2">
    <location>
        <begin position="2"/>
        <end position="104"/>
    </location>
</feature>
<dbReference type="AlphaFoldDB" id="A0A128ESM7"/>
<dbReference type="PROSITE" id="PS51084">
    <property type="entry name" value="HIT_2"/>
    <property type="match status" value="1"/>
</dbReference>
<evidence type="ECO:0000256" key="1">
    <source>
        <dbReference type="PROSITE-ProRule" id="PRU00464"/>
    </source>
</evidence>
<evidence type="ECO:0000313" key="3">
    <source>
        <dbReference type="EMBL" id="CZF77582.1"/>
    </source>
</evidence>
<comment type="caution">
    <text evidence="1">Lacks conserved residue(s) required for the propagation of feature annotation.</text>
</comment>
<dbReference type="PIRSF" id="PIRSF000714">
    <property type="entry name" value="HIT"/>
    <property type="match status" value="1"/>
</dbReference>